<feature type="domain" description="DUF7869" evidence="1">
    <location>
        <begin position="360"/>
        <end position="507"/>
    </location>
</feature>
<dbReference type="InterPro" id="IPR057191">
    <property type="entry name" value="DUF7869"/>
</dbReference>
<reference evidence="2" key="1">
    <citation type="submission" date="2015-11" db="EMBL/GenBank/DDBJ databases">
        <title>De novo transcriptome assembly of four potential Pierce s Disease insect vectors from Arizona vineyards.</title>
        <authorList>
            <person name="Tassone E.E."/>
        </authorList>
    </citation>
    <scope>NUCLEOTIDE SEQUENCE</scope>
</reference>
<accession>A0A1B6KHW1</accession>
<dbReference type="EMBL" id="GEBQ01028937">
    <property type="protein sequence ID" value="JAT11040.1"/>
    <property type="molecule type" value="Transcribed_RNA"/>
</dbReference>
<protein>
    <recommendedName>
        <fullName evidence="1">DUF7869 domain-containing protein</fullName>
    </recommendedName>
</protein>
<name>A0A1B6KHW1_9HEMI</name>
<dbReference type="PANTHER" id="PTHR10773">
    <property type="entry name" value="DNA-DIRECTED RNA POLYMERASES I, II, AND III SUBUNIT RPABC2"/>
    <property type="match status" value="1"/>
</dbReference>
<evidence type="ECO:0000313" key="3">
    <source>
        <dbReference type="EMBL" id="JAT30220.1"/>
    </source>
</evidence>
<sequence>MADDVVKKRRKKGEGRLSEEIKKLRNAGKAYITSTNMSVSAKHPPSEQVVCKCKYDCKNIPYDQKMLLFNDFYKAEHSKQQNYLLGLMQVKHVARRRHGHYEDAAQSRRQTTVLYTVPNGEGDIVQVCKNTFCNIFAVSGKRCQLLVKHKQNANPVYTEKRGNKQVDRKFSNDDRALVFNHIQSFPRDVSHYGRKDSGKEYLSPDLNISRLYQAFKQKYPDSPVTYRYYYLIFNKNFKNKLSFKQPRTDTCPTCDLLSCQIATSVGAAKVEFRNKLKLHHLKAEKARREMKQDFTESQSPNSRSVTFALDLEKVLSLPTLTHTNMYYLRQLSNFNLCTHFHDNTSMMNLWHEGITGRGGNEIASCILRALKEKESKHILTAWSDNCCGQNKNKMLVFLWVYLTCIGMYQEINHKFLVGGHSFLNCDRDFAAIEKRKRVTKCIVPEDLKSMIENVKLSNPFIVNILSEADFFDFKKAADSFINTAKVNISKMSWIRTTSNKPGKIMVKKTFSDLEQWTEINVFKKGVTRKQVLEAPLPLLLCKSRITEDKKTDLKTMLDFLVKPEHKMFFEELIQ</sequence>
<evidence type="ECO:0000313" key="4">
    <source>
        <dbReference type="EMBL" id="JAT32953.1"/>
    </source>
</evidence>
<proteinExistence type="predicted"/>
<organism evidence="2">
    <name type="scientific">Graphocephala atropunctata</name>
    <dbReference type="NCBI Taxonomy" id="36148"/>
    <lineage>
        <taxon>Eukaryota</taxon>
        <taxon>Metazoa</taxon>
        <taxon>Ecdysozoa</taxon>
        <taxon>Arthropoda</taxon>
        <taxon>Hexapoda</taxon>
        <taxon>Insecta</taxon>
        <taxon>Pterygota</taxon>
        <taxon>Neoptera</taxon>
        <taxon>Paraneoptera</taxon>
        <taxon>Hemiptera</taxon>
        <taxon>Auchenorrhyncha</taxon>
        <taxon>Membracoidea</taxon>
        <taxon>Cicadellidae</taxon>
        <taxon>Cicadellinae</taxon>
        <taxon>Cicadellini</taxon>
        <taxon>Graphocephala</taxon>
    </lineage>
</organism>
<dbReference type="EMBL" id="GEBQ01007024">
    <property type="protein sequence ID" value="JAT32953.1"/>
    <property type="molecule type" value="Transcribed_RNA"/>
</dbReference>
<evidence type="ECO:0000313" key="2">
    <source>
        <dbReference type="EMBL" id="JAT11040.1"/>
    </source>
</evidence>
<dbReference type="Pfam" id="PF25273">
    <property type="entry name" value="DUF7869"/>
    <property type="match status" value="1"/>
</dbReference>
<dbReference type="AlphaFoldDB" id="A0A1B6KHW1"/>
<dbReference type="PANTHER" id="PTHR10773:SF19">
    <property type="match status" value="1"/>
</dbReference>
<dbReference type="EMBL" id="GEBQ01009757">
    <property type="protein sequence ID" value="JAT30220.1"/>
    <property type="molecule type" value="Transcribed_RNA"/>
</dbReference>
<evidence type="ECO:0000259" key="1">
    <source>
        <dbReference type="Pfam" id="PF25273"/>
    </source>
</evidence>
<gene>
    <name evidence="3" type="ORF">g.35239</name>
    <name evidence="4" type="ORF">g.35241</name>
    <name evidence="2" type="ORF">g.35247</name>
</gene>